<evidence type="ECO:0000313" key="1">
    <source>
        <dbReference type="EMBL" id="AOX15947.1"/>
    </source>
</evidence>
<proteinExistence type="predicted"/>
<protein>
    <submittedName>
        <fullName evidence="1">Uncharacterized protein</fullName>
    </submittedName>
</protein>
<accession>A0A1D8UR05</accession>
<reference evidence="1 2" key="1">
    <citation type="journal article" date="2016" name="Microb. Cell Fact.">
        <title>Dissection of exopolysaccharide biosynthesis in Kozakia baliensis.</title>
        <authorList>
            <person name="Brandt J.U."/>
            <person name="Jakob F."/>
            <person name="Behr J."/>
            <person name="Geissler A.J."/>
            <person name="Vogel R.F."/>
        </authorList>
    </citation>
    <scope>NUCLEOTIDE SEQUENCE [LARGE SCALE GENOMIC DNA]</scope>
    <source>
        <strain evidence="1 2">DSM 14400</strain>
    </source>
</reference>
<evidence type="ECO:0000313" key="2">
    <source>
        <dbReference type="Proteomes" id="UP000179145"/>
    </source>
</evidence>
<name>A0A1D8UR05_9PROT</name>
<dbReference type="AlphaFoldDB" id="A0A1D8UR05"/>
<dbReference type="EMBL" id="CP014674">
    <property type="protein sequence ID" value="AOX15947.1"/>
    <property type="molecule type" value="Genomic_DNA"/>
</dbReference>
<dbReference type="KEGG" id="kba:A0U89_01025"/>
<dbReference type="Proteomes" id="UP000179145">
    <property type="component" value="Chromosome"/>
</dbReference>
<sequence length="120" mass="13188">MKATAILRSSLLALLCLSGKAEAQSEKPRLQTVWCSVPDSNEPRLFISNPVQLASHSFIVINTYSGRFARTVNARFGQHLPLESNYCHSFPNASRAAMARADVIARASAHNVRIMTVSVF</sequence>
<organism evidence="1 2">
    <name type="scientific">Kozakia baliensis</name>
    <dbReference type="NCBI Taxonomy" id="153496"/>
    <lineage>
        <taxon>Bacteria</taxon>
        <taxon>Pseudomonadati</taxon>
        <taxon>Pseudomonadota</taxon>
        <taxon>Alphaproteobacteria</taxon>
        <taxon>Acetobacterales</taxon>
        <taxon>Acetobacteraceae</taxon>
        <taxon>Kozakia</taxon>
    </lineage>
</organism>
<gene>
    <name evidence="1" type="ORF">A0U89_01025</name>
</gene>
<dbReference type="RefSeq" id="WP_070401790.1">
    <property type="nucleotide sequence ID" value="NZ_BJVW01000004.1"/>
</dbReference>
<dbReference type="OrthoDB" id="7225970at2"/>
<keyword evidence="2" id="KW-1185">Reference proteome</keyword>